<dbReference type="GO" id="GO:0039624">
    <property type="term" value="C:viral outer capsid"/>
    <property type="evidence" value="ECO:0007669"/>
    <property type="project" value="UniProtKB-KW"/>
</dbReference>
<evidence type="ECO:0000256" key="1">
    <source>
        <dbReference type="ARBA" id="ARBA00009906"/>
    </source>
</evidence>
<dbReference type="Gene3D" id="2.60.120.170">
    <property type="match status" value="1"/>
</dbReference>
<evidence type="ECO:0000256" key="6">
    <source>
        <dbReference type="ARBA" id="ARBA00023180"/>
    </source>
</evidence>
<proteinExistence type="inferred from homology"/>
<keyword evidence="6" id="KW-0325">Glycoprotein</keyword>
<keyword evidence="4" id="KW-1152">Outer capsid protein</keyword>
<organism evidence="7">
    <name type="scientific">Lobuck virus</name>
    <dbReference type="NCBI Taxonomy" id="2800925"/>
    <lineage>
        <taxon>Viruses</taxon>
        <taxon>Riboviria</taxon>
    </lineage>
</organism>
<dbReference type="PRINTS" id="PR00903">
    <property type="entry name" value="VP7CAPSID"/>
</dbReference>
<dbReference type="InterPro" id="IPR001803">
    <property type="entry name" value="Orbi_VP7_capsid"/>
</dbReference>
<comment type="similarity">
    <text evidence="1">Belongs to the orbivirus VP7 family.</text>
</comment>
<keyword evidence="5" id="KW-0946">Virion</keyword>
<evidence type="ECO:0000256" key="5">
    <source>
        <dbReference type="ARBA" id="ARBA00022844"/>
    </source>
</evidence>
<dbReference type="EMBL" id="MW434761">
    <property type="protein sequence ID" value="QRW41811.1"/>
    <property type="molecule type" value="Genomic_RNA"/>
</dbReference>
<dbReference type="Gene3D" id="1.10.250.10">
    <property type="entry name" value="Bluetongue Virus 10, subunit 1, domain 1"/>
    <property type="match status" value="1"/>
</dbReference>
<dbReference type="GO" id="GO:0005198">
    <property type="term" value="F:structural molecule activity"/>
    <property type="evidence" value="ECO:0007669"/>
    <property type="project" value="InterPro"/>
</dbReference>
<dbReference type="InterPro" id="IPR023176">
    <property type="entry name" value="Orbi_VP7_capsid_N"/>
</dbReference>
<sequence>MEGIFSRAFCFLECLGSNRDPRARRTYAPSDGFSLFVTRFNATTERPITQTPSTVEEHRACFYAGLDLVIAALGVNFNYRLPNYTPNVQVLSILAREDLPYTTESFIRSSRILNETTAGQSTRRFTQPWPDVSFLYLAGTPYRTDDNEPQPMAVGYNDMEVTLNVNEDIEITDIVMPNYPDVVNACITWYTLSHYRGAAGALIEGSRLCTLMIGDEEVDAGVEIIVPSGTAIRVANNSGVNTGIIHITLKWFTRAQPGEHIYDTMKLDIDACYSFHSEDWYELRSFLLRSVGLPTHSPPLEPIRVPNRVLALALISRLQDVYVAHSPIDIRAVQEVNGQGGLPNAALEALRRV</sequence>
<evidence type="ECO:0000313" key="7">
    <source>
        <dbReference type="EMBL" id="QRW41811.1"/>
    </source>
</evidence>
<evidence type="ECO:0000256" key="2">
    <source>
        <dbReference type="ARBA" id="ARBA00021788"/>
    </source>
</evidence>
<dbReference type="InterPro" id="IPR008935">
    <property type="entry name" value="Virus_capsid_a-hlx_vir"/>
</dbReference>
<evidence type="ECO:0000256" key="3">
    <source>
        <dbReference type="ARBA" id="ARBA00022561"/>
    </source>
</evidence>
<keyword evidence="3" id="KW-0167">Capsid protein</keyword>
<name>A0A894KLK7_9VIRU</name>
<dbReference type="Pfam" id="PF00897">
    <property type="entry name" value="Orbi_VP7"/>
    <property type="match status" value="1"/>
</dbReference>
<dbReference type="Gene3D" id="1.10.170.10">
    <property type="entry name" value="Bluetongue Virus 10, subunit 1, domain 3"/>
    <property type="match status" value="1"/>
</dbReference>
<reference evidence="7" key="1">
    <citation type="journal article" date="2020" name="bioRxiv">
        <title>Single mosquito metatranscriptomics identifies vectors, emerging pathogens and reservoirs in one assay.</title>
        <authorList>
            <person name="Batson J."/>
            <person name="Dudas G."/>
            <person name="Haas-Stapleton E."/>
            <person name="Kistler A.L."/>
            <person name="Li L.M."/>
            <person name="Logan P."/>
            <person name="Ratnasiri K."/>
            <person name="Retallack H."/>
        </authorList>
    </citation>
    <scope>NUCLEOTIDE SEQUENCE</scope>
    <source>
        <strain evidence="7">CMS001_012_ALCO</strain>
    </source>
</reference>
<dbReference type="SUPFAM" id="SSF48345">
    <property type="entry name" value="A virus capsid protein alpha-helical domain"/>
    <property type="match status" value="1"/>
</dbReference>
<accession>A0A894KLK7</accession>
<dbReference type="InterPro" id="IPR023178">
    <property type="entry name" value="Orbi_VP7_capsid_C"/>
</dbReference>
<evidence type="ECO:0000256" key="4">
    <source>
        <dbReference type="ARBA" id="ARBA00022770"/>
    </source>
</evidence>
<protein>
    <recommendedName>
        <fullName evidence="2">Core protein VP7</fullName>
    </recommendedName>
</protein>